<evidence type="ECO:0000256" key="1">
    <source>
        <dbReference type="ARBA" id="ARBA00001954"/>
    </source>
</evidence>
<sequence>MQSSEPVVSDFWSYITSFQFINDIRDAANEIKDFLIFAGEQFYYTRCERRVVAAQRKDRPELKDGWDVMDLARKFKLPPLIDKMERVDGTTLSIEQFQEKYERASIPCVITGLTESWKAKDNWTIKKLLEKYGNSRFKCGERKNGRAVKLKFKYYAEYMRENEDDSPLYIFDPTFGEVQKSVYLLNKQHYSSEKRFLHSLMRDRVKP</sequence>
<evidence type="ECO:0000256" key="7">
    <source>
        <dbReference type="ARBA" id="ARBA00023004"/>
    </source>
</evidence>
<evidence type="ECO:0000256" key="5">
    <source>
        <dbReference type="ARBA" id="ARBA00022964"/>
    </source>
</evidence>
<keyword evidence="4" id="KW-0156">Chromatin regulator</keyword>
<comment type="subcellular location">
    <subcellularLocation>
        <location evidence="2">Nucleus</location>
    </subcellularLocation>
</comment>
<dbReference type="Proteomes" id="UP000053766">
    <property type="component" value="Unassembled WGS sequence"/>
</dbReference>
<dbReference type="SUPFAM" id="SSF51197">
    <property type="entry name" value="Clavaminate synthase-like"/>
    <property type="match status" value="1"/>
</dbReference>
<dbReference type="EMBL" id="KN716251">
    <property type="protein sequence ID" value="KJH48910.1"/>
    <property type="molecule type" value="Genomic_DNA"/>
</dbReference>
<proteinExistence type="predicted"/>
<name>A0A0D8XWM0_DICVI</name>
<accession>A0A0D8XWM0</accession>
<evidence type="ECO:0000256" key="9">
    <source>
        <dbReference type="ARBA" id="ARBA00023163"/>
    </source>
</evidence>
<reference evidence="11 12" key="1">
    <citation type="submission" date="2013-11" db="EMBL/GenBank/DDBJ databases">
        <title>Draft genome of the bovine lungworm Dictyocaulus viviparus.</title>
        <authorList>
            <person name="Mitreva M."/>
        </authorList>
    </citation>
    <scope>NUCLEOTIDE SEQUENCE [LARGE SCALE GENOMIC DNA]</scope>
    <source>
        <strain evidence="11 12">HannoverDv2000</strain>
    </source>
</reference>
<reference evidence="12" key="2">
    <citation type="journal article" date="2016" name="Sci. Rep.">
        <title>Dictyocaulus viviparus genome, variome and transcriptome elucidate lungworm biology and support future intervention.</title>
        <authorList>
            <person name="McNulty S.N."/>
            <person name="Strube C."/>
            <person name="Rosa B.A."/>
            <person name="Martin J.C."/>
            <person name="Tyagi R."/>
            <person name="Choi Y.J."/>
            <person name="Wang Q."/>
            <person name="Hallsworth Pepin K."/>
            <person name="Zhang X."/>
            <person name="Ozersky P."/>
            <person name="Wilson R.K."/>
            <person name="Sternberg P.W."/>
            <person name="Gasser R.B."/>
            <person name="Mitreva M."/>
        </authorList>
    </citation>
    <scope>NUCLEOTIDE SEQUENCE [LARGE SCALE GENOMIC DNA]</scope>
    <source>
        <strain evidence="12">HannoverDv2000</strain>
    </source>
</reference>
<dbReference type="PANTHER" id="PTHR12480">
    <property type="entry name" value="ARGININE DEMETHYLASE AND LYSYL-HYDROXYLASE JMJD"/>
    <property type="match status" value="1"/>
</dbReference>
<evidence type="ECO:0000256" key="6">
    <source>
        <dbReference type="ARBA" id="ARBA00023002"/>
    </source>
</evidence>
<organism evidence="11 12">
    <name type="scientific">Dictyocaulus viviparus</name>
    <name type="common">Bovine lungworm</name>
    <dbReference type="NCBI Taxonomy" id="29172"/>
    <lineage>
        <taxon>Eukaryota</taxon>
        <taxon>Metazoa</taxon>
        <taxon>Ecdysozoa</taxon>
        <taxon>Nematoda</taxon>
        <taxon>Chromadorea</taxon>
        <taxon>Rhabditida</taxon>
        <taxon>Rhabditina</taxon>
        <taxon>Rhabditomorpha</taxon>
        <taxon>Strongyloidea</taxon>
        <taxon>Metastrongylidae</taxon>
        <taxon>Dictyocaulus</taxon>
    </lineage>
</organism>
<keyword evidence="9" id="KW-0804">Transcription</keyword>
<dbReference type="Gene3D" id="2.60.120.650">
    <property type="entry name" value="Cupin"/>
    <property type="match status" value="1"/>
</dbReference>
<dbReference type="GO" id="GO:0005634">
    <property type="term" value="C:nucleus"/>
    <property type="evidence" value="ECO:0007669"/>
    <property type="project" value="UniProtKB-SubCell"/>
</dbReference>
<dbReference type="OrthoDB" id="424465at2759"/>
<dbReference type="GO" id="GO:0106140">
    <property type="term" value="F:P-TEFb complex binding"/>
    <property type="evidence" value="ECO:0007669"/>
    <property type="project" value="TreeGrafter"/>
</dbReference>
<keyword evidence="10" id="KW-0539">Nucleus</keyword>
<dbReference type="GO" id="GO:0033749">
    <property type="term" value="F:histone H4R3 demethylase activity"/>
    <property type="evidence" value="ECO:0007669"/>
    <property type="project" value="TreeGrafter"/>
</dbReference>
<comment type="cofactor">
    <cofactor evidence="1">
        <name>Fe(2+)</name>
        <dbReference type="ChEBI" id="CHEBI:29033"/>
    </cofactor>
</comment>
<protein>
    <submittedName>
        <fullName evidence="11">Uncharacterized protein</fullName>
    </submittedName>
</protein>
<dbReference type="InterPro" id="IPR050910">
    <property type="entry name" value="JMJD6_ArgDemeth/LysHydrox"/>
</dbReference>
<keyword evidence="3" id="KW-0479">Metal-binding</keyword>
<dbReference type="GO" id="GO:0005737">
    <property type="term" value="C:cytoplasm"/>
    <property type="evidence" value="ECO:0007669"/>
    <property type="project" value="TreeGrafter"/>
</dbReference>
<keyword evidence="6" id="KW-0560">Oxidoreductase</keyword>
<dbReference type="AlphaFoldDB" id="A0A0D8XWM0"/>
<evidence type="ECO:0000256" key="2">
    <source>
        <dbReference type="ARBA" id="ARBA00004123"/>
    </source>
</evidence>
<dbReference type="STRING" id="29172.A0A0D8XWM0"/>
<evidence type="ECO:0000256" key="8">
    <source>
        <dbReference type="ARBA" id="ARBA00023015"/>
    </source>
</evidence>
<dbReference type="PANTHER" id="PTHR12480:SF32">
    <property type="entry name" value="BIFUNCTIONAL ARGININE DEMETHYLASE AND LYSYL-HYDROXYLASE JMJD6"/>
    <property type="match status" value="1"/>
</dbReference>
<evidence type="ECO:0000256" key="4">
    <source>
        <dbReference type="ARBA" id="ARBA00022853"/>
    </source>
</evidence>
<keyword evidence="5" id="KW-0223">Dioxygenase</keyword>
<evidence type="ECO:0000256" key="10">
    <source>
        <dbReference type="ARBA" id="ARBA00023242"/>
    </source>
</evidence>
<keyword evidence="8" id="KW-0805">Transcription regulation</keyword>
<keyword evidence="7" id="KW-0408">Iron</keyword>
<gene>
    <name evidence="11" type="ORF">DICVIV_04939</name>
</gene>
<evidence type="ECO:0000256" key="3">
    <source>
        <dbReference type="ARBA" id="ARBA00022723"/>
    </source>
</evidence>
<evidence type="ECO:0000313" key="11">
    <source>
        <dbReference type="EMBL" id="KJH48910.1"/>
    </source>
</evidence>
<dbReference type="GO" id="GO:0046872">
    <property type="term" value="F:metal ion binding"/>
    <property type="evidence" value="ECO:0007669"/>
    <property type="project" value="UniProtKB-KW"/>
</dbReference>
<evidence type="ECO:0000313" key="12">
    <source>
        <dbReference type="Proteomes" id="UP000053766"/>
    </source>
</evidence>
<keyword evidence="12" id="KW-1185">Reference proteome</keyword>